<keyword evidence="1" id="KW-0812">Transmembrane</keyword>
<dbReference type="Proteomes" id="UP000298324">
    <property type="component" value="Unassembled WGS sequence"/>
</dbReference>
<proteinExistence type="predicted"/>
<dbReference type="EMBL" id="QFGA01000004">
    <property type="protein sequence ID" value="TEB04190.1"/>
    <property type="molecule type" value="Genomic_DNA"/>
</dbReference>
<dbReference type="RefSeq" id="WP_134216755.1">
    <property type="nucleotide sequence ID" value="NZ_QFGA01000004.1"/>
</dbReference>
<feature type="transmembrane region" description="Helical" evidence="1">
    <location>
        <begin position="241"/>
        <end position="259"/>
    </location>
</feature>
<keyword evidence="3" id="KW-1185">Reference proteome</keyword>
<feature type="transmembrane region" description="Helical" evidence="1">
    <location>
        <begin position="42"/>
        <end position="65"/>
    </location>
</feature>
<gene>
    <name evidence="2" type="ORF">Psch_03915</name>
</gene>
<feature type="transmembrane region" description="Helical" evidence="1">
    <location>
        <begin position="20"/>
        <end position="36"/>
    </location>
</feature>
<organism evidence="2 3">
    <name type="scientific">Pelotomaculum schinkii</name>
    <dbReference type="NCBI Taxonomy" id="78350"/>
    <lineage>
        <taxon>Bacteria</taxon>
        <taxon>Bacillati</taxon>
        <taxon>Bacillota</taxon>
        <taxon>Clostridia</taxon>
        <taxon>Eubacteriales</taxon>
        <taxon>Desulfotomaculaceae</taxon>
        <taxon>Pelotomaculum</taxon>
    </lineage>
</organism>
<evidence type="ECO:0000256" key="1">
    <source>
        <dbReference type="SAM" id="Phobius"/>
    </source>
</evidence>
<reference evidence="2 3" key="1">
    <citation type="journal article" date="2018" name="Environ. Microbiol.">
        <title>Novel energy conservation strategies and behaviour of Pelotomaculum schinkii driving syntrophic propionate catabolism.</title>
        <authorList>
            <person name="Hidalgo-Ahumada C.A.P."/>
            <person name="Nobu M.K."/>
            <person name="Narihiro T."/>
            <person name="Tamaki H."/>
            <person name="Liu W.T."/>
            <person name="Kamagata Y."/>
            <person name="Stams A.J.M."/>
            <person name="Imachi H."/>
            <person name="Sousa D.Z."/>
        </authorList>
    </citation>
    <scope>NUCLEOTIDE SEQUENCE [LARGE SCALE GENOMIC DNA]</scope>
    <source>
        <strain evidence="2 3">HH</strain>
    </source>
</reference>
<feature type="transmembrane region" description="Helical" evidence="1">
    <location>
        <begin position="136"/>
        <end position="169"/>
    </location>
</feature>
<protein>
    <recommendedName>
        <fullName evidence="4">ABC-2 family transporter protein</fullName>
    </recommendedName>
</protein>
<evidence type="ECO:0000313" key="3">
    <source>
        <dbReference type="Proteomes" id="UP000298324"/>
    </source>
</evidence>
<evidence type="ECO:0008006" key="4">
    <source>
        <dbReference type="Google" id="ProtNLM"/>
    </source>
</evidence>
<feature type="transmembrane region" description="Helical" evidence="1">
    <location>
        <begin position="94"/>
        <end position="116"/>
    </location>
</feature>
<name>A0A4Y7R6F2_9FIRM</name>
<keyword evidence="1" id="KW-1133">Transmembrane helix</keyword>
<feature type="transmembrane region" description="Helical" evidence="1">
    <location>
        <begin position="176"/>
        <end position="195"/>
    </location>
</feature>
<keyword evidence="1" id="KW-0472">Membrane</keyword>
<sequence length="265" mass="29429">MSAWWNLLHKEFRMTRTSALLALAILLIGGLWLVYLSSRYNIGIIIVPASFLLVFLLFYPAIYVLKSLHWEWKVTPHLWLHCPQPAWMLLSSKLAVALLQMLAIMLIAAALLLLGFSVSPIPEDVGGITLSSWLPFIIEVGFYAAVFTFAVSIYIGAWATLISVVNALAGNILGRFRWLAGAAAFVVAVVGFGQLQETRLYELITRWGLINIPLQSLPELPDFGTRLSVNAAIGRLYAGEILFYLLLTAALYALSAWLIDHKVEV</sequence>
<accession>A0A4Y7R6F2</accession>
<evidence type="ECO:0000313" key="2">
    <source>
        <dbReference type="EMBL" id="TEB04190.1"/>
    </source>
</evidence>
<comment type="caution">
    <text evidence="2">The sequence shown here is derived from an EMBL/GenBank/DDBJ whole genome shotgun (WGS) entry which is preliminary data.</text>
</comment>
<dbReference type="AlphaFoldDB" id="A0A4Y7R6F2"/>